<sequence length="84" mass="8791">MFKTLSLLALGATLAAACSCPPAPLSDIAATGSSVSGGNLICGYEWIDERKRQSTTWDCYYNNADGAFEFINNPGGTCSDQASC</sequence>
<evidence type="ECO:0000256" key="1">
    <source>
        <dbReference type="SAM" id="SignalP"/>
    </source>
</evidence>
<protein>
    <submittedName>
        <fullName evidence="2">Uncharacterized protein</fullName>
    </submittedName>
</protein>
<reference evidence="2 3" key="1">
    <citation type="journal article" date="2016" name="Mol. Biol. Evol.">
        <title>Comparative Genomics of Early-Diverging Mushroom-Forming Fungi Provides Insights into the Origins of Lignocellulose Decay Capabilities.</title>
        <authorList>
            <person name="Nagy L.G."/>
            <person name="Riley R."/>
            <person name="Tritt A."/>
            <person name="Adam C."/>
            <person name="Daum C."/>
            <person name="Floudas D."/>
            <person name="Sun H."/>
            <person name="Yadav J.S."/>
            <person name="Pangilinan J."/>
            <person name="Larsson K.H."/>
            <person name="Matsuura K."/>
            <person name="Barry K."/>
            <person name="Labutti K."/>
            <person name="Kuo R."/>
            <person name="Ohm R.A."/>
            <person name="Bhattacharya S.S."/>
            <person name="Shirouzu T."/>
            <person name="Yoshinaga Y."/>
            <person name="Martin F.M."/>
            <person name="Grigoriev I.V."/>
            <person name="Hibbett D.S."/>
        </authorList>
    </citation>
    <scope>NUCLEOTIDE SEQUENCE [LARGE SCALE GENOMIC DNA]</scope>
    <source>
        <strain evidence="2 3">HHB12733</strain>
    </source>
</reference>
<keyword evidence="3" id="KW-1185">Reference proteome</keyword>
<dbReference type="Proteomes" id="UP000076842">
    <property type="component" value="Unassembled WGS sequence"/>
</dbReference>
<feature type="chain" id="PRO_5007856670" evidence="1">
    <location>
        <begin position="18"/>
        <end position="84"/>
    </location>
</feature>
<gene>
    <name evidence="2" type="ORF">CALCODRAFT_501525</name>
</gene>
<dbReference type="OrthoDB" id="10364134at2759"/>
<feature type="signal peptide" evidence="1">
    <location>
        <begin position="1"/>
        <end position="17"/>
    </location>
</feature>
<evidence type="ECO:0000313" key="2">
    <source>
        <dbReference type="EMBL" id="KZT53018.1"/>
    </source>
</evidence>
<keyword evidence="1" id="KW-0732">Signal</keyword>
<evidence type="ECO:0000313" key="3">
    <source>
        <dbReference type="Proteomes" id="UP000076842"/>
    </source>
</evidence>
<accession>A0A165DKK6</accession>
<dbReference type="InParanoid" id="A0A165DKK6"/>
<dbReference type="EMBL" id="KV424048">
    <property type="protein sequence ID" value="KZT53018.1"/>
    <property type="molecule type" value="Genomic_DNA"/>
</dbReference>
<organism evidence="2 3">
    <name type="scientific">Calocera cornea HHB12733</name>
    <dbReference type="NCBI Taxonomy" id="1353952"/>
    <lineage>
        <taxon>Eukaryota</taxon>
        <taxon>Fungi</taxon>
        <taxon>Dikarya</taxon>
        <taxon>Basidiomycota</taxon>
        <taxon>Agaricomycotina</taxon>
        <taxon>Dacrymycetes</taxon>
        <taxon>Dacrymycetales</taxon>
        <taxon>Dacrymycetaceae</taxon>
        <taxon>Calocera</taxon>
    </lineage>
</organism>
<dbReference type="AlphaFoldDB" id="A0A165DKK6"/>
<dbReference type="PROSITE" id="PS51257">
    <property type="entry name" value="PROKAR_LIPOPROTEIN"/>
    <property type="match status" value="1"/>
</dbReference>
<name>A0A165DKK6_9BASI</name>
<proteinExistence type="predicted"/>